<reference evidence="4 5" key="1">
    <citation type="submission" date="2021-03" db="EMBL/GenBank/DDBJ databases">
        <title>Genomic Encyclopedia of Type Strains, Phase IV (KMG-IV): sequencing the most valuable type-strain genomes for metagenomic binning, comparative biology and taxonomic classification.</title>
        <authorList>
            <person name="Goeker M."/>
        </authorList>
    </citation>
    <scope>NUCLEOTIDE SEQUENCE [LARGE SCALE GENOMIC DNA]</scope>
    <source>
        <strain evidence="4 5">DSM 24738</strain>
    </source>
</reference>
<evidence type="ECO:0000313" key="5">
    <source>
        <dbReference type="Proteomes" id="UP001519343"/>
    </source>
</evidence>
<keyword evidence="3" id="KW-0479">Metal-binding</keyword>
<evidence type="ECO:0000256" key="1">
    <source>
        <dbReference type="ARBA" id="ARBA00022676"/>
    </source>
</evidence>
<evidence type="ECO:0000256" key="2">
    <source>
        <dbReference type="ARBA" id="ARBA00022679"/>
    </source>
</evidence>
<proteinExistence type="predicted"/>
<dbReference type="EMBL" id="JAGGKT010000009">
    <property type="protein sequence ID" value="MBP1933014.1"/>
    <property type="molecule type" value="Genomic_DNA"/>
</dbReference>
<evidence type="ECO:0000313" key="4">
    <source>
        <dbReference type="EMBL" id="MBP1933014.1"/>
    </source>
</evidence>
<dbReference type="InterPro" id="IPR002495">
    <property type="entry name" value="Glyco_trans_8"/>
</dbReference>
<dbReference type="SUPFAM" id="SSF53448">
    <property type="entry name" value="Nucleotide-diphospho-sugar transferases"/>
    <property type="match status" value="1"/>
</dbReference>
<protein>
    <submittedName>
        <fullName evidence="4">Lipopolysaccharide biosynthesis glycosyltransferase</fullName>
    </submittedName>
</protein>
<name>A0ABS4GRY3_9BACL</name>
<keyword evidence="1" id="KW-0328">Glycosyltransferase</keyword>
<evidence type="ECO:0000256" key="3">
    <source>
        <dbReference type="ARBA" id="ARBA00022723"/>
    </source>
</evidence>
<accession>A0ABS4GRY3</accession>
<dbReference type="PANTHER" id="PTHR13778:SF47">
    <property type="entry name" value="LIPOPOLYSACCHARIDE 1,3-GALACTOSYLTRANSFERASE"/>
    <property type="match status" value="1"/>
</dbReference>
<dbReference type="Gene3D" id="3.90.550.10">
    <property type="entry name" value="Spore Coat Polysaccharide Biosynthesis Protein SpsA, Chain A"/>
    <property type="match status" value="1"/>
</dbReference>
<dbReference type="Pfam" id="PF01501">
    <property type="entry name" value="Glyco_transf_8"/>
    <property type="match status" value="1"/>
</dbReference>
<gene>
    <name evidence="4" type="ORF">J2Z37_003025</name>
</gene>
<sequence length="275" mass="32266">MSGINIVTAANDRYAGHLAVMLYSLLKNKISPLPVTIYIIDSQISSQNKSLLNNTVEKFDSKIIYLTINSTIYERFKTFKHISKETYYRISIPDLLDRDIEKAIYLDSDLVVVEDITALWNHTIDSFFIGAVKDAGLKRSRNSELFIPKNSNYFNAGVLILNLNKWREFNITNKIINFIKDNSERIVYPIQDPMNAILHDQWLILDKRWNYQPYLHKRNPQIKPAIIHYCGPKKPWNSWHPLRHYYLEYADKVFTPSHFKSLFSGKVLNRLRRGL</sequence>
<organism evidence="4 5">
    <name type="scientific">Ammoniphilus resinae</name>
    <dbReference type="NCBI Taxonomy" id="861532"/>
    <lineage>
        <taxon>Bacteria</taxon>
        <taxon>Bacillati</taxon>
        <taxon>Bacillota</taxon>
        <taxon>Bacilli</taxon>
        <taxon>Bacillales</taxon>
        <taxon>Paenibacillaceae</taxon>
        <taxon>Aneurinibacillus group</taxon>
        <taxon>Ammoniphilus</taxon>
    </lineage>
</organism>
<dbReference type="RefSeq" id="WP_209811045.1">
    <property type="nucleotide sequence ID" value="NZ_JAGGKT010000009.1"/>
</dbReference>
<dbReference type="InterPro" id="IPR050748">
    <property type="entry name" value="Glycosyltrans_8_dom-fam"/>
</dbReference>
<dbReference type="InterPro" id="IPR029044">
    <property type="entry name" value="Nucleotide-diphossugar_trans"/>
</dbReference>
<dbReference type="Proteomes" id="UP001519343">
    <property type="component" value="Unassembled WGS sequence"/>
</dbReference>
<keyword evidence="2" id="KW-0808">Transferase</keyword>
<comment type="caution">
    <text evidence="4">The sequence shown here is derived from an EMBL/GenBank/DDBJ whole genome shotgun (WGS) entry which is preliminary data.</text>
</comment>
<dbReference type="CDD" id="cd04194">
    <property type="entry name" value="GT8_A4GalT_like"/>
    <property type="match status" value="1"/>
</dbReference>
<dbReference type="PANTHER" id="PTHR13778">
    <property type="entry name" value="GLYCOSYLTRANSFERASE 8 DOMAIN-CONTAINING PROTEIN"/>
    <property type="match status" value="1"/>
</dbReference>
<keyword evidence="5" id="KW-1185">Reference proteome</keyword>